<evidence type="ECO:0000256" key="1">
    <source>
        <dbReference type="SAM" id="Phobius"/>
    </source>
</evidence>
<feature type="transmembrane region" description="Helical" evidence="1">
    <location>
        <begin position="20"/>
        <end position="40"/>
    </location>
</feature>
<keyword evidence="1" id="KW-0472">Membrane</keyword>
<evidence type="ECO:0000313" key="3">
    <source>
        <dbReference type="WBParaSite" id="sdigi.contig289.g7108.t1"/>
    </source>
</evidence>
<dbReference type="Proteomes" id="UP000887581">
    <property type="component" value="Unplaced"/>
</dbReference>
<dbReference type="AlphaFoldDB" id="A0A915PVG8"/>
<evidence type="ECO:0000313" key="2">
    <source>
        <dbReference type="Proteomes" id="UP000887581"/>
    </source>
</evidence>
<sequence length="103" mass="11734">MRVSESRWGVKWWYESIRFLSVSGPPITLIVAVVLVDSLVSNNNKYFLPRQPVPRGILDNDSNRDHVEYCAVLTSCIMSISGCQEDKAKLLMEPQLIFVSYLV</sequence>
<proteinExistence type="predicted"/>
<keyword evidence="1" id="KW-1133">Transmembrane helix</keyword>
<dbReference type="WBParaSite" id="sdigi.contig289.g7108.t1">
    <property type="protein sequence ID" value="sdigi.contig289.g7108.t1"/>
    <property type="gene ID" value="sdigi.contig289.g7108"/>
</dbReference>
<protein>
    <submittedName>
        <fullName evidence="3">Uncharacterized protein</fullName>
    </submittedName>
</protein>
<keyword evidence="1" id="KW-0812">Transmembrane</keyword>
<accession>A0A915PVG8</accession>
<organism evidence="2 3">
    <name type="scientific">Setaria digitata</name>
    <dbReference type="NCBI Taxonomy" id="48799"/>
    <lineage>
        <taxon>Eukaryota</taxon>
        <taxon>Metazoa</taxon>
        <taxon>Ecdysozoa</taxon>
        <taxon>Nematoda</taxon>
        <taxon>Chromadorea</taxon>
        <taxon>Rhabditida</taxon>
        <taxon>Spirurina</taxon>
        <taxon>Spiruromorpha</taxon>
        <taxon>Filarioidea</taxon>
        <taxon>Setariidae</taxon>
        <taxon>Setaria</taxon>
    </lineage>
</organism>
<reference evidence="3" key="1">
    <citation type="submission" date="2022-11" db="UniProtKB">
        <authorList>
            <consortium name="WormBaseParasite"/>
        </authorList>
    </citation>
    <scope>IDENTIFICATION</scope>
</reference>
<name>A0A915PVG8_9BILA</name>
<keyword evidence="2" id="KW-1185">Reference proteome</keyword>